<gene>
    <name evidence="2" type="ORF">HZF24_09900</name>
</gene>
<dbReference type="AlphaFoldDB" id="A0A974BKJ4"/>
<evidence type="ECO:0000313" key="3">
    <source>
        <dbReference type="Proteomes" id="UP000611629"/>
    </source>
</evidence>
<proteinExistence type="predicted"/>
<keyword evidence="1" id="KW-1133">Transmembrane helix</keyword>
<organism evidence="2 3">
    <name type="scientific">Sedimentibacter hydroxybenzoicus DSM 7310</name>
    <dbReference type="NCBI Taxonomy" id="1123245"/>
    <lineage>
        <taxon>Bacteria</taxon>
        <taxon>Bacillati</taxon>
        <taxon>Bacillota</taxon>
        <taxon>Tissierellia</taxon>
        <taxon>Sedimentibacter</taxon>
    </lineage>
</organism>
<keyword evidence="1" id="KW-0472">Membrane</keyword>
<keyword evidence="3" id="KW-1185">Reference proteome</keyword>
<comment type="caution">
    <text evidence="2">The sequence shown here is derived from an EMBL/GenBank/DDBJ whole genome shotgun (WGS) entry which is preliminary data.</text>
</comment>
<dbReference type="Proteomes" id="UP000611629">
    <property type="component" value="Unassembled WGS sequence"/>
</dbReference>
<evidence type="ECO:0000256" key="1">
    <source>
        <dbReference type="SAM" id="Phobius"/>
    </source>
</evidence>
<evidence type="ECO:0008006" key="4">
    <source>
        <dbReference type="Google" id="ProtNLM"/>
    </source>
</evidence>
<dbReference type="EMBL" id="JACBNQ010000009">
    <property type="protein sequence ID" value="NYB74447.1"/>
    <property type="molecule type" value="Genomic_DNA"/>
</dbReference>
<feature type="transmembrane region" description="Helical" evidence="1">
    <location>
        <begin position="20"/>
        <end position="38"/>
    </location>
</feature>
<accession>A0A974BKJ4</accession>
<name>A0A974BKJ4_SEDHY</name>
<sequence>MNYFKRKKKNCIPCGPKIKFTEVIGLMIAVIGALIIVQILPIKIWLLVFGLLLIVLGCTLFRLF</sequence>
<protein>
    <recommendedName>
        <fullName evidence="4">DUF2892 domain-containing protein</fullName>
    </recommendedName>
</protein>
<keyword evidence="1" id="KW-0812">Transmembrane</keyword>
<dbReference type="RefSeq" id="WP_179238137.1">
    <property type="nucleotide sequence ID" value="NZ_JACBNQ010000009.1"/>
</dbReference>
<evidence type="ECO:0000313" key="2">
    <source>
        <dbReference type="EMBL" id="NYB74447.1"/>
    </source>
</evidence>
<feature type="transmembrane region" description="Helical" evidence="1">
    <location>
        <begin position="44"/>
        <end position="63"/>
    </location>
</feature>
<reference evidence="2" key="1">
    <citation type="submission" date="2020-07" db="EMBL/GenBank/DDBJ databases">
        <title>Genomic analysis of a strain of Sedimentibacter Hydroxybenzoicus DSM7310.</title>
        <authorList>
            <person name="Ma S."/>
        </authorList>
    </citation>
    <scope>NUCLEOTIDE SEQUENCE</scope>
    <source>
        <strain evidence="2">DSM 7310</strain>
    </source>
</reference>